<dbReference type="Pfam" id="PF11306">
    <property type="entry name" value="DUF3108"/>
    <property type="match status" value="1"/>
</dbReference>
<name>A0AAW7X3S1_9GAMM</name>
<dbReference type="Proteomes" id="UP001169760">
    <property type="component" value="Unassembled WGS sequence"/>
</dbReference>
<evidence type="ECO:0000256" key="1">
    <source>
        <dbReference type="SAM" id="SignalP"/>
    </source>
</evidence>
<comment type="caution">
    <text evidence="2">The sequence shown here is derived from an EMBL/GenBank/DDBJ whole genome shotgun (WGS) entry which is preliminary data.</text>
</comment>
<accession>A0AAW7X3S1</accession>
<sequence length="259" mass="29877">MLKTAQLLIACLALLACMCNAETTLFTAKYKGKHSGLSITSTRELTQKDDGSYEFFSKVKSTFASIEETSIFTLGDEPQRIMIPQSYQYERRILGASTREWINFDWENFVAHYERKGKPEKSREHKLVIGMLDVPLYQLQLQRDLIAGKTSLYYAFVKPHKIKSLAFKVEGEDTIHVSNKAYKAIKVARINTEDDKETFVWLIPELNYQIGKIVHVEEDGSSYRIDLTSYQSSEKLFDNFYKRPQNNTGHTTIESPFNE</sequence>
<organism evidence="2 3">
    <name type="scientific">Saccharophagus degradans</name>
    <dbReference type="NCBI Taxonomy" id="86304"/>
    <lineage>
        <taxon>Bacteria</taxon>
        <taxon>Pseudomonadati</taxon>
        <taxon>Pseudomonadota</taxon>
        <taxon>Gammaproteobacteria</taxon>
        <taxon>Cellvibrionales</taxon>
        <taxon>Cellvibrionaceae</taxon>
        <taxon>Saccharophagus</taxon>
    </lineage>
</organism>
<reference evidence="2" key="1">
    <citation type="submission" date="2023-07" db="EMBL/GenBank/DDBJ databases">
        <title>Genome content predicts the carbon catabolic preferences of heterotrophic bacteria.</title>
        <authorList>
            <person name="Gralka M."/>
        </authorList>
    </citation>
    <scope>NUCLEOTIDE SEQUENCE</scope>
    <source>
        <strain evidence="2">I3M17_2</strain>
    </source>
</reference>
<dbReference type="InterPro" id="IPR021457">
    <property type="entry name" value="DUF3108"/>
</dbReference>
<evidence type="ECO:0000313" key="3">
    <source>
        <dbReference type="Proteomes" id="UP001169760"/>
    </source>
</evidence>
<protein>
    <submittedName>
        <fullName evidence="2">DUF3108 domain-containing protein</fullName>
    </submittedName>
</protein>
<evidence type="ECO:0000313" key="2">
    <source>
        <dbReference type="EMBL" id="MDO6421955.1"/>
    </source>
</evidence>
<dbReference type="RefSeq" id="WP_303491695.1">
    <property type="nucleotide sequence ID" value="NZ_JAUOPB010000003.1"/>
</dbReference>
<dbReference type="AlphaFoldDB" id="A0AAW7X3S1"/>
<feature type="chain" id="PRO_5043398302" evidence="1">
    <location>
        <begin position="22"/>
        <end position="259"/>
    </location>
</feature>
<dbReference type="EMBL" id="JAUOPB010000003">
    <property type="protein sequence ID" value="MDO6421955.1"/>
    <property type="molecule type" value="Genomic_DNA"/>
</dbReference>
<feature type="signal peptide" evidence="1">
    <location>
        <begin position="1"/>
        <end position="21"/>
    </location>
</feature>
<dbReference type="PROSITE" id="PS51257">
    <property type="entry name" value="PROKAR_LIPOPROTEIN"/>
    <property type="match status" value="1"/>
</dbReference>
<gene>
    <name evidence="2" type="ORF">Q4521_05680</name>
</gene>
<keyword evidence="1" id="KW-0732">Signal</keyword>
<proteinExistence type="predicted"/>